<dbReference type="AlphaFoldDB" id="A0A0R2MUE7"/>
<dbReference type="RefSeq" id="WP_054776975.1">
    <property type="nucleotide sequence ID" value="NZ_BBBX01000006.1"/>
</dbReference>
<evidence type="ECO:0000313" key="2">
    <source>
        <dbReference type="Proteomes" id="UP000050969"/>
    </source>
</evidence>
<protein>
    <submittedName>
        <fullName evidence="1">Uncharacterized protein</fullName>
    </submittedName>
</protein>
<accession>A0A0R2MUE7</accession>
<evidence type="ECO:0000313" key="1">
    <source>
        <dbReference type="EMBL" id="KRO17189.1"/>
    </source>
</evidence>
<gene>
    <name evidence="1" type="ORF">IV56_GL000515</name>
</gene>
<keyword evidence="2" id="KW-1185">Reference proteome</keyword>
<proteinExistence type="predicted"/>
<name>A0A0R2MUE7_9LACO</name>
<dbReference type="PATRIC" id="fig|1293598.4.peg.549"/>
<dbReference type="EMBL" id="JQCE01000021">
    <property type="protein sequence ID" value="KRO17189.1"/>
    <property type="molecule type" value="Genomic_DNA"/>
</dbReference>
<reference evidence="1 2" key="1">
    <citation type="journal article" date="2015" name="Genome Announc.">
        <title>Expanding the biotechnology potential of lactobacilli through comparative genomics of 213 strains and associated genera.</title>
        <authorList>
            <person name="Sun Z."/>
            <person name="Harris H.M."/>
            <person name="McCann A."/>
            <person name="Guo C."/>
            <person name="Argimon S."/>
            <person name="Zhang W."/>
            <person name="Yang X."/>
            <person name="Jeffery I.B."/>
            <person name="Cooney J.C."/>
            <person name="Kagawa T.F."/>
            <person name="Liu W."/>
            <person name="Song Y."/>
            <person name="Salvetti E."/>
            <person name="Wrobel A."/>
            <person name="Rasinkangas P."/>
            <person name="Parkhill J."/>
            <person name="Rea M.C."/>
            <person name="O'Sullivan O."/>
            <person name="Ritari J."/>
            <person name="Douillard F.P."/>
            <person name="Paul Ross R."/>
            <person name="Yang R."/>
            <person name="Briner A.E."/>
            <person name="Felis G.E."/>
            <person name="de Vos W.M."/>
            <person name="Barrangou R."/>
            <person name="Klaenhammer T.R."/>
            <person name="Caufield P.W."/>
            <person name="Cui Y."/>
            <person name="Zhang H."/>
            <person name="O'Toole P.W."/>
        </authorList>
    </citation>
    <scope>NUCLEOTIDE SEQUENCE [LARGE SCALE GENOMIC DNA]</scope>
    <source>
        <strain evidence="1 2">DSM 24301</strain>
    </source>
</reference>
<sequence>MRLFHWRKRQEEKTEVPQTVIPESMPEWQELDCYVEVDPHMIPVQVAIITAALSGQTTATLRIKHIYEQSEEAKLVAIAVASTVAQETTNQIIIRRIQRKVGTEHA</sequence>
<organism evidence="1 2">
    <name type="scientific">Lacticaseibacillus saniviri JCM 17471 = DSM 24301</name>
    <dbReference type="NCBI Taxonomy" id="1293598"/>
    <lineage>
        <taxon>Bacteria</taxon>
        <taxon>Bacillati</taxon>
        <taxon>Bacillota</taxon>
        <taxon>Bacilli</taxon>
        <taxon>Lactobacillales</taxon>
        <taxon>Lactobacillaceae</taxon>
        <taxon>Lacticaseibacillus</taxon>
    </lineage>
</organism>
<dbReference type="STRING" id="1293598.IV56_GL000515"/>
<comment type="caution">
    <text evidence="1">The sequence shown here is derived from an EMBL/GenBank/DDBJ whole genome shotgun (WGS) entry which is preliminary data.</text>
</comment>
<dbReference type="Proteomes" id="UP000050969">
    <property type="component" value="Unassembled WGS sequence"/>
</dbReference>